<reference evidence="2 3" key="1">
    <citation type="submission" date="2018-02" db="EMBL/GenBank/DDBJ databases">
        <title>Subsurface microbial communities from deep shales in Ohio and West Virginia, USA.</title>
        <authorList>
            <person name="Wrighton K."/>
        </authorList>
    </citation>
    <scope>NUCLEOTIDE SEQUENCE [LARGE SCALE GENOMIC DNA]</scope>
    <source>
        <strain evidence="2 3">OWC-DMM</strain>
    </source>
</reference>
<name>A0A2S6H4V1_9GAMM</name>
<dbReference type="EMBL" id="PTIZ01000017">
    <property type="protein sequence ID" value="PPK72519.1"/>
    <property type="molecule type" value="Genomic_DNA"/>
</dbReference>
<keyword evidence="1" id="KW-1133">Transmembrane helix</keyword>
<keyword evidence="1" id="KW-0472">Membrane</keyword>
<comment type="caution">
    <text evidence="2">The sequence shown here is derived from an EMBL/GenBank/DDBJ whole genome shotgun (WGS) entry which is preliminary data.</text>
</comment>
<proteinExistence type="predicted"/>
<dbReference type="RefSeq" id="WP_146086256.1">
    <property type="nucleotide sequence ID" value="NZ_PTIZ01000017.1"/>
</dbReference>
<evidence type="ECO:0000313" key="2">
    <source>
        <dbReference type="EMBL" id="PPK72519.1"/>
    </source>
</evidence>
<keyword evidence="1" id="KW-0812">Transmembrane</keyword>
<evidence type="ECO:0000256" key="1">
    <source>
        <dbReference type="SAM" id="Phobius"/>
    </source>
</evidence>
<dbReference type="Proteomes" id="UP000240010">
    <property type="component" value="Unassembled WGS sequence"/>
</dbReference>
<sequence length="229" mass="24722">MKPHPALQTLLTVLPVLTAGLYLLGLSYNQGYLAVFGVDDSVFPLASDKALFTGFVSLVTLTFPAVLYAIGAFVAFIVLIFVAAVLSSTARVQSLITRIEAWITHRRPAGITSSIAGDLIDKSATVYWYASGFVLALLLFLVMAMLSDKAGHEQAEKEVADFQSGKAISAQLFSPQVPSPYLGKLVMCGDKYCAFWSNAGTIVVRHEAIDRIVTHNPWLKGMVTSPPQP</sequence>
<protein>
    <submittedName>
        <fullName evidence="2">Uncharacterized protein</fullName>
    </submittedName>
</protein>
<accession>A0A2S6H4V1</accession>
<dbReference type="AlphaFoldDB" id="A0A2S6H4V1"/>
<gene>
    <name evidence="2" type="ORF">B0F87_1171</name>
</gene>
<feature type="transmembrane region" description="Helical" evidence="1">
    <location>
        <begin position="65"/>
        <end position="86"/>
    </location>
</feature>
<feature type="transmembrane region" description="Helical" evidence="1">
    <location>
        <begin position="126"/>
        <end position="146"/>
    </location>
</feature>
<organism evidence="2 3">
    <name type="scientific">Methylobacter tundripaludum</name>
    <dbReference type="NCBI Taxonomy" id="173365"/>
    <lineage>
        <taxon>Bacteria</taxon>
        <taxon>Pseudomonadati</taxon>
        <taxon>Pseudomonadota</taxon>
        <taxon>Gammaproteobacteria</taxon>
        <taxon>Methylococcales</taxon>
        <taxon>Methylococcaceae</taxon>
        <taxon>Methylobacter</taxon>
    </lineage>
</organism>
<evidence type="ECO:0000313" key="3">
    <source>
        <dbReference type="Proteomes" id="UP000240010"/>
    </source>
</evidence>